<dbReference type="Proteomes" id="UP000427281">
    <property type="component" value="Chromosome"/>
</dbReference>
<keyword evidence="2" id="KW-1185">Reference proteome</keyword>
<gene>
    <name evidence="1" type="ORF">F1728_14115</name>
</gene>
<protein>
    <submittedName>
        <fullName evidence="1">Uncharacterized protein</fullName>
    </submittedName>
</protein>
<accession>A0A6I6ADV5</accession>
<dbReference type="AlphaFoldDB" id="A0A6I6ADV5"/>
<reference evidence="1 2" key="1">
    <citation type="submission" date="2019-09" db="EMBL/GenBank/DDBJ databases">
        <title>Gimesia benthica sp. nov., a novel bacterium isolated from deep-sea water of the Northwest Indian Ocean.</title>
        <authorList>
            <person name="Dai X."/>
        </authorList>
    </citation>
    <scope>NUCLEOTIDE SEQUENCE [LARGE SCALE GENOMIC DNA]</scope>
    <source>
        <strain evidence="1 2">E7</strain>
    </source>
</reference>
<dbReference type="RefSeq" id="WP_155364665.1">
    <property type="nucleotide sequence ID" value="NZ_CP043930.1"/>
</dbReference>
<dbReference type="KEGG" id="gim:F1728_14115"/>
<evidence type="ECO:0000313" key="1">
    <source>
        <dbReference type="EMBL" id="QGQ23750.1"/>
    </source>
</evidence>
<name>A0A6I6ADV5_9PLAN</name>
<evidence type="ECO:0000313" key="2">
    <source>
        <dbReference type="Proteomes" id="UP000427281"/>
    </source>
</evidence>
<dbReference type="EMBL" id="CP043930">
    <property type="protein sequence ID" value="QGQ23750.1"/>
    <property type="molecule type" value="Genomic_DNA"/>
</dbReference>
<organism evidence="1 2">
    <name type="scientific">Gimesia benthica</name>
    <dbReference type="NCBI Taxonomy" id="2608982"/>
    <lineage>
        <taxon>Bacteria</taxon>
        <taxon>Pseudomonadati</taxon>
        <taxon>Planctomycetota</taxon>
        <taxon>Planctomycetia</taxon>
        <taxon>Planctomycetales</taxon>
        <taxon>Planctomycetaceae</taxon>
        <taxon>Gimesia</taxon>
    </lineage>
</organism>
<sequence length="77" mass="8455">MYKLCVLPVNNTAFSIASPAGFTYLAVSAEAVYLPVCQLLNQPPAQTVLNQRPAEQQAVIANLRWGLEESQPEVAYF</sequence>
<proteinExistence type="predicted"/>